<dbReference type="InterPro" id="IPR020845">
    <property type="entry name" value="AMP-binding_CS"/>
</dbReference>
<dbReference type="GO" id="GO:0031956">
    <property type="term" value="F:medium-chain fatty acid-CoA ligase activity"/>
    <property type="evidence" value="ECO:0007669"/>
    <property type="project" value="TreeGrafter"/>
</dbReference>
<comment type="similarity">
    <text evidence="1">Belongs to the ATP-dependent AMP-binding enzyme family.</text>
</comment>
<sequence>MDSGAVSFHGIVAQRAEARPDEEVVRLVGAPGWTAAALWERALAIASGLSRFAEPGTAVATCLAPGPEAIAVTTAISALGAIELPLSRDLDEQWVRTLAKASNCTTVVTTGEPPHPNGFGRVVTVDGPGGVLLDDLIADGRRVSPYKSAPGDPATVMTTSGTTGRVKGALLPVAAGPGQAARVQRAMRYDESDVLYSFFSWQHINARHAAFLPAVLSGARLVIGTRFSASGFLETVRAEGVTAFNFMGAVCALLLRQPPTDGDRDHLIRRAYGGPAPEHLFHAMRDRFGITLLQAYACTELGDVATTYAGQVRRGAAGRPVPEYQLRIVDHAGVDVPAGEVGELLVRPEQPDLTFSTYVGDPVATERAWRGGWFHTGDQVRLDDGWLYFEGRSADVVRRRGINISPDAVEEAIAGMPGVAEVAVVGVPSEFTEDEVLAIAVPLPGRVLDPAEVRRHCIARLPRHALPRFISVEPSLPRNANLKVSRAELRSRGVSPGTWDAETEKS</sequence>
<dbReference type="InterPro" id="IPR025110">
    <property type="entry name" value="AMP-bd_C"/>
</dbReference>
<organism evidence="5 6">
    <name type="scientific">Kribbella caucasensis</name>
    <dbReference type="NCBI Taxonomy" id="2512215"/>
    <lineage>
        <taxon>Bacteria</taxon>
        <taxon>Bacillati</taxon>
        <taxon>Actinomycetota</taxon>
        <taxon>Actinomycetes</taxon>
        <taxon>Propionibacteriales</taxon>
        <taxon>Kribbellaceae</taxon>
        <taxon>Kribbella</taxon>
    </lineage>
</organism>
<evidence type="ECO:0000313" key="5">
    <source>
        <dbReference type="EMBL" id="TDO48038.1"/>
    </source>
</evidence>
<dbReference type="OrthoDB" id="9803968at2"/>
<dbReference type="InterPro" id="IPR042099">
    <property type="entry name" value="ANL_N_sf"/>
</dbReference>
<feature type="domain" description="AMP-dependent synthetase/ligase" evidence="3">
    <location>
        <begin position="14"/>
        <end position="348"/>
    </location>
</feature>
<dbReference type="RefSeq" id="WP_133801456.1">
    <property type="nucleotide sequence ID" value="NZ_SNWQ01000008.1"/>
</dbReference>
<dbReference type="Gene3D" id="3.40.50.12780">
    <property type="entry name" value="N-terminal domain of ligase-like"/>
    <property type="match status" value="1"/>
</dbReference>
<dbReference type="EMBL" id="SNWQ01000008">
    <property type="protein sequence ID" value="TDO48038.1"/>
    <property type="molecule type" value="Genomic_DNA"/>
</dbReference>
<dbReference type="InterPro" id="IPR000873">
    <property type="entry name" value="AMP-dep_synth/lig_dom"/>
</dbReference>
<evidence type="ECO:0000259" key="4">
    <source>
        <dbReference type="Pfam" id="PF13193"/>
    </source>
</evidence>
<dbReference type="PROSITE" id="PS00455">
    <property type="entry name" value="AMP_BINDING"/>
    <property type="match status" value="1"/>
</dbReference>
<proteinExistence type="inferred from homology"/>
<dbReference type="InterPro" id="IPR045851">
    <property type="entry name" value="AMP-bd_C_sf"/>
</dbReference>
<evidence type="ECO:0000313" key="6">
    <source>
        <dbReference type="Proteomes" id="UP000295388"/>
    </source>
</evidence>
<dbReference type="AlphaFoldDB" id="A0A4R6KD93"/>
<name>A0A4R6KD93_9ACTN</name>
<keyword evidence="6" id="KW-1185">Reference proteome</keyword>
<keyword evidence="2 5" id="KW-0436">Ligase</keyword>
<dbReference type="PANTHER" id="PTHR43201">
    <property type="entry name" value="ACYL-COA SYNTHETASE"/>
    <property type="match status" value="1"/>
</dbReference>
<gene>
    <name evidence="5" type="ORF">EV643_108355</name>
</gene>
<dbReference type="Pfam" id="PF13193">
    <property type="entry name" value="AMP-binding_C"/>
    <property type="match status" value="1"/>
</dbReference>
<dbReference type="PANTHER" id="PTHR43201:SF5">
    <property type="entry name" value="MEDIUM-CHAIN ACYL-COA LIGASE ACSF2, MITOCHONDRIAL"/>
    <property type="match status" value="1"/>
</dbReference>
<protein>
    <submittedName>
        <fullName evidence="5">Crotonobetaine/carnitine-CoA ligase</fullName>
    </submittedName>
</protein>
<accession>A0A4R6KD93</accession>
<feature type="domain" description="AMP-binding enzyme C-terminal" evidence="4">
    <location>
        <begin position="409"/>
        <end position="483"/>
    </location>
</feature>
<evidence type="ECO:0000256" key="2">
    <source>
        <dbReference type="ARBA" id="ARBA00022598"/>
    </source>
</evidence>
<dbReference type="Proteomes" id="UP000295388">
    <property type="component" value="Unassembled WGS sequence"/>
</dbReference>
<dbReference type="Pfam" id="PF00501">
    <property type="entry name" value="AMP-binding"/>
    <property type="match status" value="1"/>
</dbReference>
<dbReference type="Gene3D" id="3.30.300.30">
    <property type="match status" value="1"/>
</dbReference>
<evidence type="ECO:0000256" key="1">
    <source>
        <dbReference type="ARBA" id="ARBA00006432"/>
    </source>
</evidence>
<reference evidence="5 6" key="1">
    <citation type="submission" date="2019-03" db="EMBL/GenBank/DDBJ databases">
        <title>Genomic Encyclopedia of Type Strains, Phase III (KMG-III): the genomes of soil and plant-associated and newly described type strains.</title>
        <authorList>
            <person name="Whitman W."/>
        </authorList>
    </citation>
    <scope>NUCLEOTIDE SEQUENCE [LARGE SCALE GENOMIC DNA]</scope>
    <source>
        <strain evidence="5 6">VKM Ac-2527</strain>
    </source>
</reference>
<dbReference type="GO" id="GO:0006631">
    <property type="term" value="P:fatty acid metabolic process"/>
    <property type="evidence" value="ECO:0007669"/>
    <property type="project" value="TreeGrafter"/>
</dbReference>
<dbReference type="SUPFAM" id="SSF56801">
    <property type="entry name" value="Acetyl-CoA synthetase-like"/>
    <property type="match status" value="1"/>
</dbReference>
<comment type="caution">
    <text evidence="5">The sequence shown here is derived from an EMBL/GenBank/DDBJ whole genome shotgun (WGS) entry which is preliminary data.</text>
</comment>
<evidence type="ECO:0000259" key="3">
    <source>
        <dbReference type="Pfam" id="PF00501"/>
    </source>
</evidence>